<evidence type="ECO:0000313" key="11">
    <source>
        <dbReference type="Proteomes" id="UP001204000"/>
    </source>
</evidence>
<keyword evidence="3 8" id="KW-0540">Nuclease</keyword>
<dbReference type="SUPFAM" id="SSF88723">
    <property type="entry name" value="PIN domain-like"/>
    <property type="match status" value="1"/>
</dbReference>
<feature type="domain" description="PIN" evidence="9">
    <location>
        <begin position="4"/>
        <end position="128"/>
    </location>
</feature>
<feature type="binding site" evidence="8">
    <location>
        <position position="102"/>
    </location>
    <ligand>
        <name>Mg(2+)</name>
        <dbReference type="ChEBI" id="CHEBI:18420"/>
    </ligand>
</feature>
<dbReference type="HAMAP" id="MF_00265">
    <property type="entry name" value="VapC_Nob1"/>
    <property type="match status" value="1"/>
</dbReference>
<reference evidence="10" key="1">
    <citation type="submission" date="2022-05" db="EMBL/GenBank/DDBJ databases">
        <title>Corynebacterium sp. TA-R-1 sp. nov., isolated from human feces.</title>
        <authorList>
            <person name="Shamsuzzaman M."/>
            <person name="Dahal R.H."/>
        </authorList>
    </citation>
    <scope>NUCLEOTIDE SEQUENCE</scope>
    <source>
        <strain evidence="10">TA-R-1</strain>
    </source>
</reference>
<evidence type="ECO:0000256" key="7">
    <source>
        <dbReference type="ARBA" id="ARBA00038093"/>
    </source>
</evidence>
<evidence type="ECO:0000259" key="9">
    <source>
        <dbReference type="Pfam" id="PF01850"/>
    </source>
</evidence>
<dbReference type="Proteomes" id="UP001204000">
    <property type="component" value="Unassembled WGS sequence"/>
</dbReference>
<dbReference type="Pfam" id="PF01850">
    <property type="entry name" value="PIN"/>
    <property type="match status" value="1"/>
</dbReference>
<evidence type="ECO:0000256" key="4">
    <source>
        <dbReference type="ARBA" id="ARBA00022723"/>
    </source>
</evidence>
<name>A0ABT1G087_9CORY</name>
<gene>
    <name evidence="8" type="primary">vapC</name>
    <name evidence="10" type="ORF">M5J20_04485</name>
</gene>
<accession>A0ABT1G087</accession>
<dbReference type="PANTHER" id="PTHR33653">
    <property type="entry name" value="RIBONUCLEASE VAPC2"/>
    <property type="match status" value="1"/>
</dbReference>
<dbReference type="InterPro" id="IPR029060">
    <property type="entry name" value="PIN-like_dom_sf"/>
</dbReference>
<evidence type="ECO:0000256" key="6">
    <source>
        <dbReference type="ARBA" id="ARBA00022842"/>
    </source>
</evidence>
<dbReference type="CDD" id="cd18746">
    <property type="entry name" value="PIN_VapC4-5_FitB-like"/>
    <property type="match status" value="1"/>
</dbReference>
<evidence type="ECO:0000313" key="10">
    <source>
        <dbReference type="EMBL" id="MCP1387445.1"/>
    </source>
</evidence>
<keyword evidence="6 8" id="KW-0460">Magnesium</keyword>
<dbReference type="Gene3D" id="3.40.50.1010">
    <property type="entry name" value="5'-nuclease"/>
    <property type="match status" value="1"/>
</dbReference>
<sequence>MMFLLDTNVVSELRKSQPDSALLAWLRSRSSTDLYLSVITVMELEIGAQRMARNDLDQARRIRSWIDNDVLKVFDGRILPVDLATAKLCAASHVPDPAPERDALIGATASVYGLTVATRNEKDFRRLGVPVFNPFGAAE</sequence>
<evidence type="ECO:0000256" key="5">
    <source>
        <dbReference type="ARBA" id="ARBA00022801"/>
    </source>
</evidence>
<dbReference type="EC" id="3.1.-.-" evidence="8"/>
<comment type="caution">
    <text evidence="10">The sequence shown here is derived from an EMBL/GenBank/DDBJ whole genome shotgun (WGS) entry which is preliminary data.</text>
</comment>
<dbReference type="EMBL" id="JAMFTQ010000003">
    <property type="protein sequence ID" value="MCP1387445.1"/>
    <property type="molecule type" value="Genomic_DNA"/>
</dbReference>
<comment type="cofactor">
    <cofactor evidence="1 8">
        <name>Mg(2+)</name>
        <dbReference type="ChEBI" id="CHEBI:18420"/>
    </cofactor>
</comment>
<evidence type="ECO:0000256" key="8">
    <source>
        <dbReference type="HAMAP-Rule" id="MF_00265"/>
    </source>
</evidence>
<evidence type="ECO:0000256" key="2">
    <source>
        <dbReference type="ARBA" id="ARBA00022649"/>
    </source>
</evidence>
<keyword evidence="5 8" id="KW-0378">Hydrolase</keyword>
<keyword evidence="4 8" id="KW-0479">Metal-binding</keyword>
<comment type="function">
    <text evidence="8">Toxic component of a toxin-antitoxin (TA) system. An RNase.</text>
</comment>
<keyword evidence="2 8" id="KW-1277">Toxin-antitoxin system</keyword>
<keyword evidence="8" id="KW-0800">Toxin</keyword>
<proteinExistence type="inferred from homology"/>
<evidence type="ECO:0000256" key="3">
    <source>
        <dbReference type="ARBA" id="ARBA00022722"/>
    </source>
</evidence>
<comment type="similarity">
    <text evidence="7 8">Belongs to the PINc/VapC protein family.</text>
</comment>
<protein>
    <recommendedName>
        <fullName evidence="8">Ribonuclease VapC</fullName>
        <shortName evidence="8">RNase VapC</shortName>
        <ecNumber evidence="8">3.1.-.-</ecNumber>
    </recommendedName>
    <alternativeName>
        <fullName evidence="8">Toxin VapC</fullName>
    </alternativeName>
</protein>
<dbReference type="InterPro" id="IPR022907">
    <property type="entry name" value="VapC_family"/>
</dbReference>
<organism evidence="10 11">
    <name type="scientific">Corynebacterium stercoris</name>
    <dbReference type="NCBI Taxonomy" id="2943490"/>
    <lineage>
        <taxon>Bacteria</taxon>
        <taxon>Bacillati</taxon>
        <taxon>Actinomycetota</taxon>
        <taxon>Actinomycetes</taxon>
        <taxon>Mycobacteriales</taxon>
        <taxon>Corynebacteriaceae</taxon>
        <taxon>Corynebacterium</taxon>
    </lineage>
</organism>
<feature type="binding site" evidence="8">
    <location>
        <position position="6"/>
    </location>
    <ligand>
        <name>Mg(2+)</name>
        <dbReference type="ChEBI" id="CHEBI:18420"/>
    </ligand>
</feature>
<evidence type="ECO:0000256" key="1">
    <source>
        <dbReference type="ARBA" id="ARBA00001946"/>
    </source>
</evidence>
<dbReference type="InterPro" id="IPR050556">
    <property type="entry name" value="Type_II_TA_system_RNase"/>
</dbReference>
<keyword evidence="11" id="KW-1185">Reference proteome</keyword>
<dbReference type="InterPro" id="IPR002716">
    <property type="entry name" value="PIN_dom"/>
</dbReference>
<dbReference type="PANTHER" id="PTHR33653:SF1">
    <property type="entry name" value="RIBONUCLEASE VAPC2"/>
    <property type="match status" value="1"/>
</dbReference>